<feature type="repeat" description="NHL" evidence="9">
    <location>
        <begin position="120"/>
        <end position="161"/>
    </location>
</feature>
<keyword evidence="5" id="KW-0677">Repeat</keyword>
<dbReference type="InterPro" id="IPR000720">
    <property type="entry name" value="PHM/PAL"/>
</dbReference>
<organism evidence="11 12">
    <name type="scientific">Gimesia benthica</name>
    <dbReference type="NCBI Taxonomy" id="2608982"/>
    <lineage>
        <taxon>Bacteria</taxon>
        <taxon>Pseudomonadati</taxon>
        <taxon>Planctomycetota</taxon>
        <taxon>Planctomycetia</taxon>
        <taxon>Planctomycetales</taxon>
        <taxon>Planctomycetaceae</taxon>
        <taxon>Gimesia</taxon>
    </lineage>
</organism>
<dbReference type="SUPFAM" id="SSF63829">
    <property type="entry name" value="Calcium-dependent phosphotriesterase"/>
    <property type="match status" value="1"/>
</dbReference>
<dbReference type="InterPro" id="IPR001258">
    <property type="entry name" value="NHL_repeat"/>
</dbReference>
<dbReference type="Gene3D" id="2.120.10.30">
    <property type="entry name" value="TolB, C-terminal domain"/>
    <property type="match status" value="1"/>
</dbReference>
<comment type="cofactor">
    <cofactor evidence="1">
        <name>Zn(2+)</name>
        <dbReference type="ChEBI" id="CHEBI:29105"/>
    </cofactor>
</comment>
<dbReference type="GO" id="GO:0004598">
    <property type="term" value="F:peptidylamidoglycolate lyase activity"/>
    <property type="evidence" value="ECO:0007669"/>
    <property type="project" value="UniProtKB-EC"/>
</dbReference>
<accession>A0A6I6AB20</accession>
<protein>
    <recommendedName>
        <fullName evidence="2">peptidylamidoglycolate lyase</fullName>
        <ecNumber evidence="2">4.3.2.5</ecNumber>
    </recommendedName>
</protein>
<evidence type="ECO:0000313" key="11">
    <source>
        <dbReference type="EMBL" id="QGQ22241.1"/>
    </source>
</evidence>
<keyword evidence="10" id="KW-0472">Membrane</keyword>
<evidence type="ECO:0000256" key="1">
    <source>
        <dbReference type="ARBA" id="ARBA00001947"/>
    </source>
</evidence>
<dbReference type="KEGG" id="gim:F1728_05860"/>
<gene>
    <name evidence="11" type="ORF">F1728_05860</name>
</gene>
<dbReference type="Proteomes" id="UP000427281">
    <property type="component" value="Chromosome"/>
</dbReference>
<feature type="transmembrane region" description="Helical" evidence="10">
    <location>
        <begin position="35"/>
        <end position="52"/>
    </location>
</feature>
<keyword evidence="4" id="KW-0732">Signal</keyword>
<evidence type="ECO:0000256" key="4">
    <source>
        <dbReference type="ARBA" id="ARBA00022729"/>
    </source>
</evidence>
<keyword evidence="8" id="KW-0456">Lyase</keyword>
<evidence type="ECO:0000256" key="3">
    <source>
        <dbReference type="ARBA" id="ARBA00022723"/>
    </source>
</evidence>
<dbReference type="Pfam" id="PF01436">
    <property type="entry name" value="NHL"/>
    <property type="match status" value="2"/>
</dbReference>
<dbReference type="AlphaFoldDB" id="A0A6I6AB20"/>
<dbReference type="CDD" id="cd14958">
    <property type="entry name" value="NHL_PAL_like"/>
    <property type="match status" value="1"/>
</dbReference>
<dbReference type="EC" id="4.3.2.5" evidence="2"/>
<evidence type="ECO:0000313" key="12">
    <source>
        <dbReference type="Proteomes" id="UP000427281"/>
    </source>
</evidence>
<keyword evidence="7" id="KW-0325">Glycoprotein</keyword>
<dbReference type="GO" id="GO:0046872">
    <property type="term" value="F:metal ion binding"/>
    <property type="evidence" value="ECO:0007669"/>
    <property type="project" value="UniProtKB-KW"/>
</dbReference>
<reference evidence="11 12" key="1">
    <citation type="submission" date="2019-09" db="EMBL/GenBank/DDBJ databases">
        <title>Gimesia benthica sp. nov., a novel bacterium isolated from deep-sea water of the Northwest Indian Ocean.</title>
        <authorList>
            <person name="Dai X."/>
        </authorList>
    </citation>
    <scope>NUCLEOTIDE SEQUENCE [LARGE SCALE GENOMIC DNA]</scope>
    <source>
        <strain evidence="11 12">E7</strain>
    </source>
</reference>
<evidence type="ECO:0000256" key="10">
    <source>
        <dbReference type="SAM" id="Phobius"/>
    </source>
</evidence>
<feature type="repeat" description="NHL" evidence="9">
    <location>
        <begin position="172"/>
        <end position="212"/>
    </location>
</feature>
<dbReference type="PROSITE" id="PS51125">
    <property type="entry name" value="NHL"/>
    <property type="match status" value="3"/>
</dbReference>
<evidence type="ECO:0000256" key="9">
    <source>
        <dbReference type="PROSITE-ProRule" id="PRU00504"/>
    </source>
</evidence>
<dbReference type="InterPro" id="IPR011042">
    <property type="entry name" value="6-blade_b-propeller_TolB-like"/>
</dbReference>
<keyword evidence="10" id="KW-0812">Transmembrane</keyword>
<keyword evidence="10" id="KW-1133">Transmembrane helix</keyword>
<sequence>MSVPRSCSFRTTESALILIDEKGPSFAMFQLRPRTGLHFFFLSTFILYLAVVSQSELFAQNPGFAKEPVIVEYDVDPAWPHYPEHVSKKGWVSGLAVDDQDQVWFFKKGPDPVQVYTADGKFVRTWGKDNFVNPHQLRIDHAGNIWVTDFGLHIVQKYTPEGKLLMTLGVRGEKGQDETHFNMPTDMAITRSGDIFVTDGYGNRRIVHLDKNGKFIKAWGEYGSQPGQFILPHAIVVDSQGKLYVADRNSGRIQIFDQKGQFLDQWSGLLMPWGLSVTADDDLWICGSSPHWWKRHGKYPEYKDQLFLKLANDGHVKSLWTIPLGDIGEDKNNPKVSRLKPGEAVGVHCIAQDSKGNVYVGDIYGERAQKFIPITKRSEEADSTDPGPQ</sequence>
<dbReference type="GO" id="GO:0006518">
    <property type="term" value="P:peptide metabolic process"/>
    <property type="evidence" value="ECO:0007669"/>
    <property type="project" value="InterPro"/>
</dbReference>
<evidence type="ECO:0000256" key="5">
    <source>
        <dbReference type="ARBA" id="ARBA00022737"/>
    </source>
</evidence>
<feature type="repeat" description="NHL" evidence="9">
    <location>
        <begin position="220"/>
        <end position="259"/>
    </location>
</feature>
<evidence type="ECO:0000256" key="8">
    <source>
        <dbReference type="ARBA" id="ARBA00023239"/>
    </source>
</evidence>
<evidence type="ECO:0000256" key="6">
    <source>
        <dbReference type="ARBA" id="ARBA00023157"/>
    </source>
</evidence>
<keyword evidence="6" id="KW-1015">Disulfide bond</keyword>
<dbReference type="EMBL" id="CP043930">
    <property type="protein sequence ID" value="QGQ22241.1"/>
    <property type="molecule type" value="Genomic_DNA"/>
</dbReference>
<keyword evidence="3" id="KW-0479">Metal-binding</keyword>
<dbReference type="PRINTS" id="PR00790">
    <property type="entry name" value="PAMONOXGNASE"/>
</dbReference>
<name>A0A6I6AB20_9PLAN</name>
<dbReference type="GO" id="GO:0016020">
    <property type="term" value="C:membrane"/>
    <property type="evidence" value="ECO:0007669"/>
    <property type="project" value="InterPro"/>
</dbReference>
<keyword evidence="12" id="KW-1185">Reference proteome</keyword>
<evidence type="ECO:0000256" key="7">
    <source>
        <dbReference type="ARBA" id="ARBA00023180"/>
    </source>
</evidence>
<proteinExistence type="predicted"/>
<dbReference type="PANTHER" id="PTHR10680">
    <property type="entry name" value="PEPTIDYL-GLYCINE ALPHA-AMIDATING MONOOXYGENASE"/>
    <property type="match status" value="1"/>
</dbReference>
<evidence type="ECO:0000256" key="2">
    <source>
        <dbReference type="ARBA" id="ARBA00012343"/>
    </source>
</evidence>